<dbReference type="AlphaFoldDB" id="A0A8S2GF97"/>
<accession>A0A8S2GF97</accession>
<sequence length="34" mass="3894">LHYIITAIAFGGLCYYNYNDMGLTSALKKLWAMH</sequence>
<evidence type="ECO:0000313" key="2">
    <source>
        <dbReference type="EMBL" id="CAF4550402.1"/>
    </source>
</evidence>
<dbReference type="EMBL" id="CAJOBA010109981">
    <property type="protein sequence ID" value="CAF4550402.1"/>
    <property type="molecule type" value="Genomic_DNA"/>
</dbReference>
<dbReference type="EMBL" id="CAJNOK010075471">
    <property type="protein sequence ID" value="CAF1672932.1"/>
    <property type="molecule type" value="Genomic_DNA"/>
</dbReference>
<gene>
    <name evidence="1" type="ORF">OVA965_LOCUS45793</name>
    <name evidence="2" type="ORF">TMI583_LOCUS49636</name>
</gene>
<protein>
    <submittedName>
        <fullName evidence="1">Uncharacterized protein</fullName>
    </submittedName>
</protein>
<dbReference type="GO" id="GO:0016020">
    <property type="term" value="C:membrane"/>
    <property type="evidence" value="ECO:0007669"/>
    <property type="project" value="InterPro"/>
</dbReference>
<organism evidence="1 3">
    <name type="scientific">Didymodactylos carnosus</name>
    <dbReference type="NCBI Taxonomy" id="1234261"/>
    <lineage>
        <taxon>Eukaryota</taxon>
        <taxon>Metazoa</taxon>
        <taxon>Spiralia</taxon>
        <taxon>Gnathifera</taxon>
        <taxon>Rotifera</taxon>
        <taxon>Eurotatoria</taxon>
        <taxon>Bdelloidea</taxon>
        <taxon>Philodinida</taxon>
        <taxon>Philodinidae</taxon>
        <taxon>Didymodactylos</taxon>
    </lineage>
</organism>
<feature type="non-terminal residue" evidence="1">
    <location>
        <position position="1"/>
    </location>
</feature>
<evidence type="ECO:0000313" key="1">
    <source>
        <dbReference type="EMBL" id="CAF1672932.1"/>
    </source>
</evidence>
<dbReference type="Gene3D" id="1.20.1300.10">
    <property type="entry name" value="Fumarate reductase/succinate dehydrogenase, transmembrane subunit"/>
    <property type="match status" value="1"/>
</dbReference>
<dbReference type="InterPro" id="IPR034804">
    <property type="entry name" value="SQR/QFR_C/D"/>
</dbReference>
<reference evidence="1" key="1">
    <citation type="submission" date="2021-02" db="EMBL/GenBank/DDBJ databases">
        <authorList>
            <person name="Nowell W R."/>
        </authorList>
    </citation>
    <scope>NUCLEOTIDE SEQUENCE</scope>
</reference>
<comment type="caution">
    <text evidence="1">The sequence shown here is derived from an EMBL/GenBank/DDBJ whole genome shotgun (WGS) entry which is preliminary data.</text>
</comment>
<dbReference type="Proteomes" id="UP000677228">
    <property type="component" value="Unassembled WGS sequence"/>
</dbReference>
<dbReference type="Proteomes" id="UP000682733">
    <property type="component" value="Unassembled WGS sequence"/>
</dbReference>
<proteinExistence type="predicted"/>
<name>A0A8S2GF97_9BILA</name>
<evidence type="ECO:0000313" key="3">
    <source>
        <dbReference type="Proteomes" id="UP000677228"/>
    </source>
</evidence>